<organism evidence="1 2">
    <name type="scientific">Paenibacillus larvae subsp. larvae</name>
    <dbReference type="NCBI Taxonomy" id="147375"/>
    <lineage>
        <taxon>Bacteria</taxon>
        <taxon>Bacillati</taxon>
        <taxon>Bacillota</taxon>
        <taxon>Bacilli</taxon>
        <taxon>Bacillales</taxon>
        <taxon>Paenibacillaceae</taxon>
        <taxon>Paenibacillus</taxon>
    </lineage>
</organism>
<dbReference type="EMBL" id="CP019655">
    <property type="protein sequence ID" value="AVF24967.1"/>
    <property type="molecule type" value="Genomic_DNA"/>
</dbReference>
<proteinExistence type="predicted"/>
<accession>A0A2L1U9X5</accession>
<name>A0A2L1U9X5_9BACL</name>
<evidence type="ECO:0000313" key="1">
    <source>
        <dbReference type="EMBL" id="AVF24967.1"/>
    </source>
</evidence>
<dbReference type="AlphaFoldDB" id="A0A2L1U9X5"/>
<evidence type="ECO:0000313" key="2">
    <source>
        <dbReference type="Proteomes" id="UP000239833"/>
    </source>
</evidence>
<gene>
    <name evidence="1" type="ORF">ERICIII_00755</name>
</gene>
<dbReference type="Proteomes" id="UP000239833">
    <property type="component" value="Chromosome"/>
</dbReference>
<reference evidence="2" key="1">
    <citation type="submission" date="2017-02" db="EMBL/GenBank/DDBJ databases">
        <title>Delineation of Paenibacillus larvae strains originating from foulbrood outbreaks.</title>
        <authorList>
            <person name="Beims H."/>
            <person name="Bunk B."/>
            <person name="Sproeer C."/>
            <person name="Mohr K.I."/>
            <person name="Pradella S."/>
            <person name="Guenther G."/>
            <person name="Rohde M."/>
            <person name="von der Ohe W."/>
            <person name="Steinert M."/>
        </authorList>
    </citation>
    <scope>NUCLEOTIDE SEQUENCE [LARGE SCALE GENOMIC DNA]</scope>
    <source>
        <strain evidence="2">Eric_III</strain>
    </source>
</reference>
<sequence>MMYITKIEKNRNHPILSINLGTQRLIWPSPVTEDFAFN</sequence>
<protein>
    <submittedName>
        <fullName evidence="1">Uncharacterized protein</fullName>
    </submittedName>
</protein>